<evidence type="ECO:0000256" key="1">
    <source>
        <dbReference type="PROSITE-ProRule" id="PRU00339"/>
    </source>
</evidence>
<dbReference type="SUPFAM" id="SSF48452">
    <property type="entry name" value="TPR-like"/>
    <property type="match status" value="1"/>
</dbReference>
<accession>A0A9D1UE84</accession>
<sequence>MFEIGGFEQEYYRDYAVALAYDQEPERAQEALDEAIELGLKEDSIYYTRGEVKKSQQELDQALNDFKSCVAVSEDNELKARAYLVMSDIYQEQGRDQDQREILLEAREALPVENQMVLLQRLIQADIDLAERSGSDSYREEAIQLLNQVIDQGWDTYETYNNLVILCEKQGRLEEAEQYLNQMAQQFGEDYNIYKRLAFLEIDKQEQKSNSQRDYSAFAGYYQNASEMYQEQLENHDTDAEMQLLDNVYQQVLAGGWLSSWD</sequence>
<gene>
    <name evidence="2" type="ORF">H9873_02955</name>
</gene>
<dbReference type="Pfam" id="PF13181">
    <property type="entry name" value="TPR_8"/>
    <property type="match status" value="1"/>
</dbReference>
<dbReference type="AlphaFoldDB" id="A0A9D1UE84"/>
<evidence type="ECO:0008006" key="4">
    <source>
        <dbReference type="Google" id="ProtNLM"/>
    </source>
</evidence>
<dbReference type="EMBL" id="DXGF01000053">
    <property type="protein sequence ID" value="HIW83265.1"/>
    <property type="molecule type" value="Genomic_DNA"/>
</dbReference>
<evidence type="ECO:0000313" key="3">
    <source>
        <dbReference type="Proteomes" id="UP000824263"/>
    </source>
</evidence>
<reference evidence="2" key="2">
    <citation type="submission" date="2021-04" db="EMBL/GenBank/DDBJ databases">
        <authorList>
            <person name="Gilroy R."/>
        </authorList>
    </citation>
    <scope>NUCLEOTIDE SEQUENCE</scope>
    <source>
        <strain evidence="2">ChiSxjej1B13-11762</strain>
    </source>
</reference>
<dbReference type="NCBIfam" id="TIGR00756">
    <property type="entry name" value="PPR"/>
    <property type="match status" value="1"/>
</dbReference>
<dbReference type="InterPro" id="IPR002885">
    <property type="entry name" value="PPR_rpt"/>
</dbReference>
<keyword evidence="1" id="KW-0802">TPR repeat</keyword>
<protein>
    <recommendedName>
        <fullName evidence="4">Tetratricopeptide repeat protein</fullName>
    </recommendedName>
</protein>
<feature type="repeat" description="TPR" evidence="1">
    <location>
        <begin position="43"/>
        <end position="76"/>
    </location>
</feature>
<dbReference type="Proteomes" id="UP000824263">
    <property type="component" value="Unassembled WGS sequence"/>
</dbReference>
<proteinExistence type="predicted"/>
<dbReference type="Gene3D" id="1.25.40.10">
    <property type="entry name" value="Tetratricopeptide repeat domain"/>
    <property type="match status" value="2"/>
</dbReference>
<organism evidence="2 3">
    <name type="scientific">Candidatus Dorea gallistercoris</name>
    <dbReference type="NCBI Taxonomy" id="2838542"/>
    <lineage>
        <taxon>Bacteria</taxon>
        <taxon>Bacillati</taxon>
        <taxon>Bacillota</taxon>
        <taxon>Clostridia</taxon>
        <taxon>Lachnospirales</taxon>
        <taxon>Lachnospiraceae</taxon>
        <taxon>Dorea</taxon>
    </lineage>
</organism>
<name>A0A9D1UE84_9FIRM</name>
<dbReference type="InterPro" id="IPR019734">
    <property type="entry name" value="TPR_rpt"/>
</dbReference>
<dbReference type="SMART" id="SM00028">
    <property type="entry name" value="TPR"/>
    <property type="match status" value="2"/>
</dbReference>
<dbReference type="InterPro" id="IPR011990">
    <property type="entry name" value="TPR-like_helical_dom_sf"/>
</dbReference>
<comment type="caution">
    <text evidence="2">The sequence shown here is derived from an EMBL/GenBank/DDBJ whole genome shotgun (WGS) entry which is preliminary data.</text>
</comment>
<dbReference type="PROSITE" id="PS50005">
    <property type="entry name" value="TPR"/>
    <property type="match status" value="1"/>
</dbReference>
<evidence type="ECO:0000313" key="2">
    <source>
        <dbReference type="EMBL" id="HIW83265.1"/>
    </source>
</evidence>
<reference evidence="2" key="1">
    <citation type="journal article" date="2021" name="PeerJ">
        <title>Extensive microbial diversity within the chicken gut microbiome revealed by metagenomics and culture.</title>
        <authorList>
            <person name="Gilroy R."/>
            <person name="Ravi A."/>
            <person name="Getino M."/>
            <person name="Pursley I."/>
            <person name="Horton D.L."/>
            <person name="Alikhan N.F."/>
            <person name="Baker D."/>
            <person name="Gharbi K."/>
            <person name="Hall N."/>
            <person name="Watson M."/>
            <person name="Adriaenssens E.M."/>
            <person name="Foster-Nyarko E."/>
            <person name="Jarju S."/>
            <person name="Secka A."/>
            <person name="Antonio M."/>
            <person name="Oren A."/>
            <person name="Chaudhuri R.R."/>
            <person name="La Ragione R."/>
            <person name="Hildebrand F."/>
            <person name="Pallen M.J."/>
        </authorList>
    </citation>
    <scope>NUCLEOTIDE SEQUENCE</scope>
    <source>
        <strain evidence="2">ChiSxjej1B13-11762</strain>
    </source>
</reference>